<dbReference type="InterPro" id="IPR036086">
    <property type="entry name" value="ParB/Sulfiredoxin_sf"/>
</dbReference>
<comment type="caution">
    <text evidence="3">The sequence shown here is derived from an EMBL/GenBank/DDBJ whole genome shotgun (WGS) entry which is preliminary data.</text>
</comment>
<proteinExistence type="predicted"/>
<reference evidence="3 4" key="1">
    <citation type="submission" date="2021-02" db="EMBL/GenBank/DDBJ databases">
        <title>Actinophytocola xerophila sp. nov., isolated from soil of cotton cropping field.</title>
        <authorList>
            <person name="Huang R."/>
            <person name="Chen X."/>
            <person name="Ge X."/>
            <person name="Liu W."/>
        </authorList>
    </citation>
    <scope>NUCLEOTIDE SEQUENCE [LARGE SCALE GENOMIC DNA]</scope>
    <source>
        <strain evidence="3 4">S1-96</strain>
    </source>
</reference>
<keyword evidence="4" id="KW-1185">Reference proteome</keyword>
<dbReference type="EMBL" id="JAFFZE010000004">
    <property type="protein sequence ID" value="MCT2581953.1"/>
    <property type="molecule type" value="Genomic_DNA"/>
</dbReference>
<evidence type="ECO:0000313" key="3">
    <source>
        <dbReference type="EMBL" id="MCT2581953.1"/>
    </source>
</evidence>
<dbReference type="InterPro" id="IPR003115">
    <property type="entry name" value="ParB_N"/>
</dbReference>
<dbReference type="Proteomes" id="UP001156441">
    <property type="component" value="Unassembled WGS sequence"/>
</dbReference>
<evidence type="ECO:0000313" key="4">
    <source>
        <dbReference type="Proteomes" id="UP001156441"/>
    </source>
</evidence>
<accession>A0ABT2J274</accession>
<name>A0ABT2J274_9PSEU</name>
<dbReference type="SUPFAM" id="SSF110849">
    <property type="entry name" value="ParB/Sulfiredoxin"/>
    <property type="match status" value="1"/>
</dbReference>
<evidence type="ECO:0000259" key="2">
    <source>
        <dbReference type="SMART" id="SM00470"/>
    </source>
</evidence>
<dbReference type="SMART" id="SM00470">
    <property type="entry name" value="ParB"/>
    <property type="match status" value="1"/>
</dbReference>
<feature type="domain" description="ParB-like N-terminal" evidence="2">
    <location>
        <begin position="21"/>
        <end position="105"/>
    </location>
</feature>
<protein>
    <submittedName>
        <fullName evidence="3">ParB N-terminal domain-containing protein</fullName>
    </submittedName>
</protein>
<evidence type="ECO:0000256" key="1">
    <source>
        <dbReference type="SAM" id="MobiDB-lite"/>
    </source>
</evidence>
<feature type="region of interest" description="Disordered" evidence="1">
    <location>
        <begin position="214"/>
        <end position="233"/>
    </location>
</feature>
<sequence>MSTLAEYGPVRRLAALADDATTVELRLLRVAGSPRSTGVDERHVRALAEVIDSVPPILVHRGTLRVLDGVHRVHAARSLGRTAVRAQLLDGADADVFVAAVRANTTHGLPLSLGDRKAAATTILRSHPHWSDRLIADVVGLSPKTVGAARTTACAVRTGRDGRARPTDAAERRRRAAALLREDPALSLRQVAGLAGISPETARSVKARLARGADPVGRCGPSGPRHVPPPGPDLITRVRRLRADPSLRFTEPGRALLRLLELHAAGDGRWESLADGVPAHCGPVVAAVAVEIAHAWRTFAEQLERRHSPE</sequence>
<dbReference type="Gene3D" id="3.90.1530.10">
    <property type="entry name" value="Conserved hypothetical protein from pyrococcus furiosus pfu- 392566-001, ParB domain"/>
    <property type="match status" value="1"/>
</dbReference>
<gene>
    <name evidence="3" type="ORF">JT362_02310</name>
</gene>
<organism evidence="3 4">
    <name type="scientific">Actinophytocola gossypii</name>
    <dbReference type="NCBI Taxonomy" id="2812003"/>
    <lineage>
        <taxon>Bacteria</taxon>
        <taxon>Bacillati</taxon>
        <taxon>Actinomycetota</taxon>
        <taxon>Actinomycetes</taxon>
        <taxon>Pseudonocardiales</taxon>
        <taxon>Pseudonocardiaceae</taxon>
    </lineage>
</organism>
<dbReference type="RefSeq" id="WP_260189308.1">
    <property type="nucleotide sequence ID" value="NZ_JAFFZE010000004.1"/>
</dbReference>